<evidence type="ECO:0000256" key="2">
    <source>
        <dbReference type="ARBA" id="ARBA00022475"/>
    </source>
</evidence>
<dbReference type="InterPro" id="IPR022791">
    <property type="entry name" value="L-PG_synthase/AglD"/>
</dbReference>
<keyword evidence="5 6" id="KW-0472">Membrane</keyword>
<feature type="transmembrane region" description="Helical" evidence="6">
    <location>
        <begin position="193"/>
        <end position="213"/>
    </location>
</feature>
<comment type="subcellular location">
    <subcellularLocation>
        <location evidence="1">Cell membrane</location>
        <topology evidence="1">Multi-pass membrane protein</topology>
    </subcellularLocation>
</comment>
<feature type="transmembrane region" description="Helical" evidence="6">
    <location>
        <begin position="155"/>
        <end position="173"/>
    </location>
</feature>
<organism evidence="7 8">
    <name type="scientific">Candidatus Defluviibacterium haderslevense</name>
    <dbReference type="NCBI Taxonomy" id="2981993"/>
    <lineage>
        <taxon>Bacteria</taxon>
        <taxon>Pseudomonadati</taxon>
        <taxon>Bacteroidota</taxon>
        <taxon>Saprospiria</taxon>
        <taxon>Saprospirales</taxon>
        <taxon>Saprospiraceae</taxon>
        <taxon>Candidatus Defluviibacterium</taxon>
    </lineage>
</organism>
<dbReference type="NCBIfam" id="TIGR00374">
    <property type="entry name" value="flippase-like domain"/>
    <property type="match status" value="1"/>
</dbReference>
<gene>
    <name evidence="7" type="ORF">IPO85_01790</name>
</gene>
<name>A0A9D7S799_9BACT</name>
<dbReference type="PANTHER" id="PTHR39087">
    <property type="entry name" value="UPF0104 MEMBRANE PROTEIN MJ1595"/>
    <property type="match status" value="1"/>
</dbReference>
<keyword evidence="2" id="KW-1003">Cell membrane</keyword>
<keyword evidence="4 6" id="KW-1133">Transmembrane helix</keyword>
<proteinExistence type="predicted"/>
<dbReference type="EMBL" id="JADKFW010000004">
    <property type="protein sequence ID" value="MBK9716256.1"/>
    <property type="molecule type" value="Genomic_DNA"/>
</dbReference>
<feature type="transmembrane region" description="Helical" evidence="6">
    <location>
        <begin position="68"/>
        <end position="85"/>
    </location>
</feature>
<feature type="transmembrane region" description="Helical" evidence="6">
    <location>
        <begin position="273"/>
        <end position="291"/>
    </location>
</feature>
<feature type="transmembrane region" description="Helical" evidence="6">
    <location>
        <begin position="18"/>
        <end position="36"/>
    </location>
</feature>
<dbReference type="PANTHER" id="PTHR39087:SF2">
    <property type="entry name" value="UPF0104 MEMBRANE PROTEIN MJ1595"/>
    <property type="match status" value="1"/>
</dbReference>
<feature type="transmembrane region" description="Helical" evidence="6">
    <location>
        <begin position="326"/>
        <end position="348"/>
    </location>
</feature>
<evidence type="ECO:0000256" key="1">
    <source>
        <dbReference type="ARBA" id="ARBA00004651"/>
    </source>
</evidence>
<dbReference type="Pfam" id="PF03706">
    <property type="entry name" value="LPG_synthase_TM"/>
    <property type="match status" value="1"/>
</dbReference>
<dbReference type="AlphaFoldDB" id="A0A9D7S799"/>
<feature type="transmembrane region" description="Helical" evidence="6">
    <location>
        <begin position="298"/>
        <end position="314"/>
    </location>
</feature>
<evidence type="ECO:0000256" key="6">
    <source>
        <dbReference type="SAM" id="Phobius"/>
    </source>
</evidence>
<feature type="transmembrane region" description="Helical" evidence="6">
    <location>
        <begin position="245"/>
        <end position="267"/>
    </location>
</feature>
<keyword evidence="3 6" id="KW-0812">Transmembrane</keyword>
<comment type="caution">
    <text evidence="7">The sequence shown here is derived from an EMBL/GenBank/DDBJ whole genome shotgun (WGS) entry which is preliminary data.</text>
</comment>
<evidence type="ECO:0000256" key="4">
    <source>
        <dbReference type="ARBA" id="ARBA00022989"/>
    </source>
</evidence>
<sequence>MKRIRSKNYSVPGLLKSIIKFIVFLLLGVGLLYWVFRSQDISYQAYCSTHQIAPEDCILWKKMLKDFLSVKWIYIVFIFIAFFLSNYFRSLRWYLLLDPLGYKPHWINSLGAVLVSYLVNLGIPRSGEFVRAAVLSKYEKIPLDKAFGTVVLDRLVDMISMFIIICFTILLQLPTFSKFYNDQLAQLPLVQKLIIPGLLILIILILWFTRNTWRKYPIVRTVKSKIQGFYEGLMVIKKIKQPRAFFFYTISIWFWFYVMLVCALKSFEPTSHISLASSLVIYVFGSLGMIVPTPGGMGSYHYLVILALAYYNIPPGDAFSFANISFFTAQFANNIILGIIGLISMYFFNKNYQPKHI</sequence>
<evidence type="ECO:0000256" key="3">
    <source>
        <dbReference type="ARBA" id="ARBA00022692"/>
    </source>
</evidence>
<dbReference type="GO" id="GO:0005886">
    <property type="term" value="C:plasma membrane"/>
    <property type="evidence" value="ECO:0007669"/>
    <property type="project" value="UniProtKB-SubCell"/>
</dbReference>
<dbReference type="Proteomes" id="UP000808349">
    <property type="component" value="Unassembled WGS sequence"/>
</dbReference>
<protein>
    <submittedName>
        <fullName evidence="7">Flippase-like domain-containing protein</fullName>
    </submittedName>
</protein>
<reference evidence="7 8" key="1">
    <citation type="submission" date="2020-10" db="EMBL/GenBank/DDBJ databases">
        <title>Connecting structure to function with the recovery of over 1000 high-quality activated sludge metagenome-assembled genomes encoding full-length rRNA genes using long-read sequencing.</title>
        <authorList>
            <person name="Singleton C.M."/>
            <person name="Petriglieri F."/>
            <person name="Kristensen J.M."/>
            <person name="Kirkegaard R.H."/>
            <person name="Michaelsen T.Y."/>
            <person name="Andersen M.H."/>
            <person name="Karst S.M."/>
            <person name="Dueholm M.S."/>
            <person name="Nielsen P.H."/>
            <person name="Albertsen M."/>
        </authorList>
    </citation>
    <scope>NUCLEOTIDE SEQUENCE [LARGE SCALE GENOMIC DNA]</scope>
    <source>
        <strain evidence="7">Ribe_18-Q3-R11-54_BAT3C.373</strain>
    </source>
</reference>
<accession>A0A9D7S799</accession>
<evidence type="ECO:0000256" key="5">
    <source>
        <dbReference type="ARBA" id="ARBA00023136"/>
    </source>
</evidence>
<evidence type="ECO:0000313" key="7">
    <source>
        <dbReference type="EMBL" id="MBK9716256.1"/>
    </source>
</evidence>
<evidence type="ECO:0000313" key="8">
    <source>
        <dbReference type="Proteomes" id="UP000808349"/>
    </source>
</evidence>